<dbReference type="Proteomes" id="UP000053317">
    <property type="component" value="Unassembled WGS sequence"/>
</dbReference>
<keyword evidence="2" id="KW-0539">Nucleus</keyword>
<accession>A0A0G2E738</accession>
<reference evidence="3 4" key="2">
    <citation type="submission" date="2015-05" db="EMBL/GenBank/DDBJ databases">
        <authorList>
            <person name="Morales-Cruz A."/>
            <person name="Amrine K.C."/>
            <person name="Cantu D."/>
        </authorList>
    </citation>
    <scope>NUCLEOTIDE SEQUENCE [LARGE SCALE GENOMIC DNA]</scope>
    <source>
        <strain evidence="3">UCRPC4</strain>
    </source>
</reference>
<dbReference type="PANTHER" id="PTHR31001:SF90">
    <property type="entry name" value="CENTROMERE DNA-BINDING PROTEIN COMPLEX CBF3 SUBUNIT B"/>
    <property type="match status" value="1"/>
</dbReference>
<gene>
    <name evidence="3" type="ORF">UCRPC4_g04913</name>
</gene>
<organism evidence="3 4">
    <name type="scientific">Phaeomoniella chlamydospora</name>
    <name type="common">Phaeoacremonium chlamydosporum</name>
    <dbReference type="NCBI Taxonomy" id="158046"/>
    <lineage>
        <taxon>Eukaryota</taxon>
        <taxon>Fungi</taxon>
        <taxon>Dikarya</taxon>
        <taxon>Ascomycota</taxon>
        <taxon>Pezizomycotina</taxon>
        <taxon>Eurotiomycetes</taxon>
        <taxon>Chaetothyriomycetidae</taxon>
        <taxon>Phaeomoniellales</taxon>
        <taxon>Phaeomoniellaceae</taxon>
        <taxon>Phaeomoniella</taxon>
    </lineage>
</organism>
<comment type="subcellular location">
    <subcellularLocation>
        <location evidence="1">Nucleus</location>
    </subcellularLocation>
</comment>
<comment type="caution">
    <text evidence="3">The sequence shown here is derived from an EMBL/GenBank/DDBJ whole genome shotgun (WGS) entry which is preliminary data.</text>
</comment>
<dbReference type="OrthoDB" id="410267at2759"/>
<dbReference type="AlphaFoldDB" id="A0A0G2E738"/>
<sequence length="463" mass="52480">MTGSMACATRSNLESWGFAKPEVSKLSKQWYKATITCLHLAEYTANHHIYAVHAIATLTMSAHTIGMSGELAVLLGAALKIAKSLGLDRVEYKVEIDTVDATSTDSHRRQVLQREKARRLWSQLCIQDWFSLPFSDSHCIHPTQFTTSKPANRDHLTMDHLADSIPTYVSYGNYLYEIARLIVDHHAAMLQSSTPFTKYEQVLEFDARMRKLATKGMPAYFHVTRPIDPTWPVFIPWARRSLTICFAHKVMMIHRTFMAQSFINPAFAITRKTCIAASKTILQEAKQERDEDGPIIWIDQAVCVAAGIFLCLDVFHRSEIEPEYTVHKGLVEECINMLQQFNNSMIAIRGVKLLSCLLSEREQSSHHSTNTSNPPYKHFDISLITRFLASDPDNILPDTDTNSPDEEDTITIPPASNLDTLFQEDQWPSHQFDELFPPQAGFSNSFLFDDLFHFDDLIGFGSA</sequence>
<reference evidence="3 4" key="1">
    <citation type="submission" date="2015-05" db="EMBL/GenBank/DDBJ databases">
        <title>Distinctive expansion of gene families associated with plant cell wall degradation and secondary metabolism in the genomes of grapevine trunk pathogens.</title>
        <authorList>
            <person name="Lawrence D.P."/>
            <person name="Travadon R."/>
            <person name="Rolshausen P.E."/>
            <person name="Baumgartner K."/>
        </authorList>
    </citation>
    <scope>NUCLEOTIDE SEQUENCE [LARGE SCALE GENOMIC DNA]</scope>
    <source>
        <strain evidence="3">UCRPC4</strain>
    </source>
</reference>
<dbReference type="PANTHER" id="PTHR31001">
    <property type="entry name" value="UNCHARACTERIZED TRANSCRIPTIONAL REGULATORY PROTEIN"/>
    <property type="match status" value="1"/>
</dbReference>
<dbReference type="InterPro" id="IPR050613">
    <property type="entry name" value="Sec_Metabolite_Reg"/>
</dbReference>
<dbReference type="EMBL" id="LCWF01000121">
    <property type="protein sequence ID" value="KKY18444.1"/>
    <property type="molecule type" value="Genomic_DNA"/>
</dbReference>
<protein>
    <submittedName>
        <fullName evidence="3">Putative c6 zinc finger domain containing protein</fullName>
    </submittedName>
</protein>
<evidence type="ECO:0000256" key="2">
    <source>
        <dbReference type="ARBA" id="ARBA00023242"/>
    </source>
</evidence>
<evidence type="ECO:0000313" key="3">
    <source>
        <dbReference type="EMBL" id="KKY18444.1"/>
    </source>
</evidence>
<evidence type="ECO:0000256" key="1">
    <source>
        <dbReference type="ARBA" id="ARBA00004123"/>
    </source>
</evidence>
<name>A0A0G2E738_PHACM</name>
<dbReference type="GO" id="GO:0005634">
    <property type="term" value="C:nucleus"/>
    <property type="evidence" value="ECO:0007669"/>
    <property type="project" value="UniProtKB-SubCell"/>
</dbReference>
<dbReference type="CDD" id="cd12148">
    <property type="entry name" value="fungal_TF_MHR"/>
    <property type="match status" value="1"/>
</dbReference>
<keyword evidence="4" id="KW-1185">Reference proteome</keyword>
<evidence type="ECO:0000313" key="4">
    <source>
        <dbReference type="Proteomes" id="UP000053317"/>
    </source>
</evidence>
<proteinExistence type="predicted"/>